<name>A0A4Z1T0P3_GIAMU</name>
<feature type="region of interest" description="Disordered" evidence="1">
    <location>
        <begin position="37"/>
        <end position="104"/>
    </location>
</feature>
<proteinExistence type="predicted"/>
<evidence type="ECO:0000256" key="1">
    <source>
        <dbReference type="SAM" id="MobiDB-lite"/>
    </source>
</evidence>
<dbReference type="OrthoDB" id="10254619at2759"/>
<feature type="compositionally biased region" description="Basic and acidic residues" evidence="1">
    <location>
        <begin position="84"/>
        <end position="100"/>
    </location>
</feature>
<protein>
    <submittedName>
        <fullName evidence="2">Uncharacterized protein</fullName>
    </submittedName>
</protein>
<feature type="region of interest" description="Disordered" evidence="1">
    <location>
        <begin position="369"/>
        <end position="394"/>
    </location>
</feature>
<dbReference type="Proteomes" id="UP000315496">
    <property type="component" value="Chromosome 5"/>
</dbReference>
<feature type="compositionally biased region" description="Basic and acidic residues" evidence="1">
    <location>
        <begin position="191"/>
        <end position="204"/>
    </location>
</feature>
<dbReference type="VEuPathDB" id="GiardiaDB:GMRT_13939"/>
<sequence>MPNSEYSDRYTPTRAELVPRPSYAELLEASPEGFAHRDALSHMLEESGDFRPTPDRPSLKAAPPTPELRTRTIPEEGCSTPAAEELHESEYAPPSRKDSYVARLLDSEGEVPSYGAKSDISPEVSLSIQRSDSKELSHIDPVSVPVAAQTLSERPPIPMVNARPVPSEATEPKQYVKYDIPQASCTDPSLIDDRTSGSSERPEDVSDLLRAVEAYGEEDFGRSFKPYPKMPSITTSSIIPSAAMSLYSSLTETQPRGRAYYEAQFQLENPIMAAQKYTAHEDMDQIPEEGAHQAPSSTLMMHYPGHQLPHPSGPHITFDGASGLGGISLTNSSIISTLPGTQGQVQGQGPMDRNYAFAQHSDYFNHPIYDQNTPLKPVPNPFGGPPAKQDGGAKSIDIYRDSNATAPVAATGTKKKKRSSSATAKKNGELSKLSRPSTTRDSLSRAQGSKTHALAVSIVDGKARKRPTSVAKSPQRRAPSARTVSAGSIKSSVTERAGSAKRGRSAKRPASPTRKPRPTSRAGSARSPSRSRKSAKKGEERYTLSELGDLMSLITQEKIVASMKADLAQHLLRHIDADTTTSVDADTSQYEKYRKYPLGAEDSVGAYVPAGNETWPVTPQPKLYAQSAIGGLVAPENPLPPRTAQPIAITVRPAPTSRSHSRSDSRRGSMTPSVAESALEASTDPVVTMSATKQHGRHGSPHTETYVDDALAQNQTDRMRADVRALLREKLSETIARQESSDLSVVPRDLLQLKGAFSKDHEYLHNPITVDAEGKRYRIVGYNVNGKSVPVKN</sequence>
<organism evidence="2 3">
    <name type="scientific">Giardia muris</name>
    <dbReference type="NCBI Taxonomy" id="5742"/>
    <lineage>
        <taxon>Eukaryota</taxon>
        <taxon>Metamonada</taxon>
        <taxon>Diplomonadida</taxon>
        <taxon>Hexamitidae</taxon>
        <taxon>Giardiinae</taxon>
        <taxon>Giardia</taxon>
    </lineage>
</organism>
<feature type="region of interest" description="Disordered" evidence="1">
    <location>
        <begin position="155"/>
        <end position="205"/>
    </location>
</feature>
<evidence type="ECO:0000313" key="2">
    <source>
        <dbReference type="EMBL" id="TNJ26477.1"/>
    </source>
</evidence>
<dbReference type="EMBL" id="VDLU01000005">
    <property type="protein sequence ID" value="TNJ26477.1"/>
    <property type="molecule type" value="Genomic_DNA"/>
</dbReference>
<feature type="compositionally biased region" description="Basic and acidic residues" evidence="1">
    <location>
        <begin position="37"/>
        <end position="58"/>
    </location>
</feature>
<feature type="compositionally biased region" description="Polar residues" evidence="1">
    <location>
        <begin position="434"/>
        <end position="450"/>
    </location>
</feature>
<feature type="region of interest" description="Disordered" evidence="1">
    <location>
        <begin position="407"/>
        <end position="541"/>
    </location>
</feature>
<feature type="region of interest" description="Disordered" evidence="1">
    <location>
        <begin position="641"/>
        <end position="682"/>
    </location>
</feature>
<feature type="compositionally biased region" description="Polar residues" evidence="1">
    <location>
        <begin position="482"/>
        <end position="494"/>
    </location>
</feature>
<reference evidence="2 3" key="1">
    <citation type="submission" date="2019-05" db="EMBL/GenBank/DDBJ databases">
        <title>The compact genome of Giardia muris reveals important steps in the evolution of intestinal protozoan parasites.</title>
        <authorList>
            <person name="Xu F."/>
            <person name="Jimenez-Gonzalez A."/>
            <person name="Einarsson E."/>
            <person name="Astvaldsson A."/>
            <person name="Peirasmaki D."/>
            <person name="Eckmann L."/>
            <person name="Andersson J.O."/>
            <person name="Svard S.G."/>
            <person name="Jerlstrom-Hultqvist J."/>
        </authorList>
    </citation>
    <scope>NUCLEOTIDE SEQUENCE [LARGE SCALE GENOMIC DNA]</scope>
    <source>
        <strain evidence="2 3">Roberts-Thomson</strain>
    </source>
</reference>
<feature type="region of interest" description="Disordered" evidence="1">
    <location>
        <begin position="1"/>
        <end position="22"/>
    </location>
</feature>
<feature type="compositionally biased region" description="Low complexity" evidence="1">
    <location>
        <begin position="519"/>
        <end position="528"/>
    </location>
</feature>
<comment type="caution">
    <text evidence="2">The sequence shown here is derived from an EMBL/GenBank/DDBJ whole genome shotgun (WGS) entry which is preliminary data.</text>
</comment>
<evidence type="ECO:0000313" key="3">
    <source>
        <dbReference type="Proteomes" id="UP000315496"/>
    </source>
</evidence>
<gene>
    <name evidence="2" type="ORF">GMRT_13939</name>
</gene>
<keyword evidence="3" id="KW-1185">Reference proteome</keyword>
<dbReference type="AlphaFoldDB" id="A0A4Z1T0P3"/>
<accession>A0A4Z1T0P3</accession>